<dbReference type="PANTHER" id="PTHR19302:SF14">
    <property type="entry name" value="GAMMA-TUBULIN COMPLEX COMPONENT 3"/>
    <property type="match status" value="1"/>
</dbReference>
<dbReference type="GO" id="GO:0000278">
    <property type="term" value="P:mitotic cell cycle"/>
    <property type="evidence" value="ECO:0007669"/>
    <property type="project" value="TreeGrafter"/>
</dbReference>
<feature type="domain" description="Gamma tubulin complex component protein N-terminal" evidence="8">
    <location>
        <begin position="216"/>
        <end position="509"/>
    </location>
</feature>
<dbReference type="GO" id="GO:0000922">
    <property type="term" value="C:spindle pole"/>
    <property type="evidence" value="ECO:0007669"/>
    <property type="project" value="InterPro"/>
</dbReference>
<feature type="compositionally biased region" description="Polar residues" evidence="6">
    <location>
        <begin position="169"/>
        <end position="181"/>
    </location>
</feature>
<evidence type="ECO:0000259" key="8">
    <source>
        <dbReference type="Pfam" id="PF17681"/>
    </source>
</evidence>
<dbReference type="GO" id="GO:0005816">
    <property type="term" value="C:spindle pole body"/>
    <property type="evidence" value="ECO:0007669"/>
    <property type="project" value="UniProtKB-ARBA"/>
</dbReference>
<feature type="non-terminal residue" evidence="9">
    <location>
        <position position="1"/>
    </location>
</feature>
<comment type="similarity">
    <text evidence="2">Belongs to the TUBGCP family.</text>
</comment>
<evidence type="ECO:0000259" key="7">
    <source>
        <dbReference type="Pfam" id="PF04130"/>
    </source>
</evidence>
<accession>A0AAD5S2P6</accession>
<dbReference type="GO" id="GO:0000930">
    <property type="term" value="C:gamma-tubulin complex"/>
    <property type="evidence" value="ECO:0007669"/>
    <property type="project" value="TreeGrafter"/>
</dbReference>
<dbReference type="InterPro" id="IPR042241">
    <property type="entry name" value="GCP_C_sf"/>
</dbReference>
<keyword evidence="10" id="KW-1185">Reference proteome</keyword>
<reference evidence="9" key="1">
    <citation type="submission" date="2020-05" db="EMBL/GenBank/DDBJ databases">
        <title>Phylogenomic resolution of chytrid fungi.</title>
        <authorList>
            <person name="Stajich J.E."/>
            <person name="Amses K."/>
            <person name="Simmons R."/>
            <person name="Seto K."/>
            <person name="Myers J."/>
            <person name="Bonds A."/>
            <person name="Quandt C.A."/>
            <person name="Barry K."/>
            <person name="Liu P."/>
            <person name="Grigoriev I."/>
            <person name="Longcore J.E."/>
            <person name="James T.Y."/>
        </authorList>
    </citation>
    <scope>NUCLEOTIDE SEQUENCE</scope>
    <source>
        <strain evidence="9">JEL0318</strain>
    </source>
</reference>
<proteinExistence type="inferred from homology"/>
<evidence type="ECO:0000313" key="10">
    <source>
        <dbReference type="Proteomes" id="UP001212841"/>
    </source>
</evidence>
<keyword evidence="5" id="KW-0206">Cytoskeleton</keyword>
<evidence type="ECO:0000256" key="6">
    <source>
        <dbReference type="SAM" id="MobiDB-lite"/>
    </source>
</evidence>
<evidence type="ECO:0000256" key="5">
    <source>
        <dbReference type="ARBA" id="ARBA00023212"/>
    </source>
</evidence>
<protein>
    <submittedName>
        <fullName evidence="9">Gamma-tubulin complex component 3</fullName>
    </submittedName>
</protein>
<keyword evidence="3" id="KW-0963">Cytoplasm</keyword>
<sequence length="768" mass="87515">MLGPGFRAERPLPVNSTDDAPGSGAKTTASNVSEALYELVCRYLGPEGKLRRDGGGASDQDGHVEQTYQYCMRILSSRMASNTVQDETHLSDMIKKRLMRRDKTSTSAIQFSNLYNKLASQDVLHNKWAVLAFLMAVGGQGESGGEDVLVDTPFSNFALRKLPQTSFTPQPNSIPNAYQTPKETEDRGPVPTKPYNSYYTAKYHKAQSSISESMLLRDVIYVFQGIDGKYVKYDASADSFLVNVETGVPRSLREIIRRLAEAGWLYRRISAFVEKAKSETGAGLIGQSFCSALNAELTDYYRLIAVLESQITRDGKSVEEFAAKGMSLKRLSVWTMEPLHRLRMMSVLIDLCKGEKGGSLITAVHNYVHHGDPFVQMFIHRLLSEISKPFYEMLRRWIYEGELEDPYDEFFVAVDSKAGDENLWRVKYSVRWDMVPSFLGRDVAKKIFLIGKSLNFLRHSCKTTPTQPFTLSSPKAFTYNQDDGKYLEEEIEKRYKAVSKELLEVLFKKFGVMKHLVGVKGYLLLGRGDFVGVLMDELGDALNKPANTIYRHNLTAVLETAIRSSNANWDDPDVVGRLDVRLLEASQGDTGWDIFALDYHVSEPLNTIFTPQVMHGYLKLFTFLWRLKRVEHCLGVGWKGRMRRVLEWRKGVPEISKLLQESQILWNEMNHFVMQLQYYILFEVVEISWEELSHFLFKGREEGTLDLDGVIGAHNRYLNSVTGRGTLGGVEGEDDVFKKVLKIFDTVLAFRECQEGLYWWAEREVRRR</sequence>
<dbReference type="InterPro" id="IPR007259">
    <property type="entry name" value="GCP"/>
</dbReference>
<dbReference type="GO" id="GO:0051321">
    <property type="term" value="P:meiotic cell cycle"/>
    <property type="evidence" value="ECO:0007669"/>
    <property type="project" value="TreeGrafter"/>
</dbReference>
<keyword evidence="4" id="KW-0493">Microtubule</keyword>
<dbReference type="EMBL" id="JADGJD010001859">
    <property type="protein sequence ID" value="KAJ3037161.1"/>
    <property type="molecule type" value="Genomic_DNA"/>
</dbReference>
<dbReference type="GO" id="GO:0007020">
    <property type="term" value="P:microtubule nucleation"/>
    <property type="evidence" value="ECO:0007669"/>
    <property type="project" value="InterPro"/>
</dbReference>
<organism evidence="9 10">
    <name type="scientific">Rhizophlyctis rosea</name>
    <dbReference type="NCBI Taxonomy" id="64517"/>
    <lineage>
        <taxon>Eukaryota</taxon>
        <taxon>Fungi</taxon>
        <taxon>Fungi incertae sedis</taxon>
        <taxon>Chytridiomycota</taxon>
        <taxon>Chytridiomycota incertae sedis</taxon>
        <taxon>Chytridiomycetes</taxon>
        <taxon>Rhizophlyctidales</taxon>
        <taxon>Rhizophlyctidaceae</taxon>
        <taxon>Rhizophlyctis</taxon>
    </lineage>
</organism>
<dbReference type="AlphaFoldDB" id="A0AAD5S2P6"/>
<comment type="subcellular location">
    <subcellularLocation>
        <location evidence="1">Cytoplasm</location>
        <location evidence="1">Cytoskeleton</location>
    </subcellularLocation>
</comment>
<dbReference type="InterPro" id="IPR041470">
    <property type="entry name" value="GCP_N"/>
</dbReference>
<evidence type="ECO:0000256" key="1">
    <source>
        <dbReference type="ARBA" id="ARBA00004245"/>
    </source>
</evidence>
<dbReference type="GO" id="GO:0043015">
    <property type="term" value="F:gamma-tubulin binding"/>
    <property type="evidence" value="ECO:0007669"/>
    <property type="project" value="InterPro"/>
</dbReference>
<evidence type="ECO:0000256" key="2">
    <source>
        <dbReference type="ARBA" id="ARBA00010337"/>
    </source>
</evidence>
<feature type="region of interest" description="Disordered" evidence="6">
    <location>
        <begin position="1"/>
        <end position="29"/>
    </location>
</feature>
<dbReference type="Pfam" id="PF17681">
    <property type="entry name" value="GCP_N_terminal"/>
    <property type="match status" value="1"/>
</dbReference>
<evidence type="ECO:0000256" key="3">
    <source>
        <dbReference type="ARBA" id="ARBA00022490"/>
    </source>
</evidence>
<feature type="region of interest" description="Disordered" evidence="6">
    <location>
        <begin position="169"/>
        <end position="191"/>
    </location>
</feature>
<name>A0AAD5S2P6_9FUNG</name>
<gene>
    <name evidence="9" type="primary">TUBGCP3</name>
    <name evidence="9" type="ORF">HK097_003589</name>
</gene>
<dbReference type="GO" id="GO:0031122">
    <property type="term" value="P:cytoplasmic microtubule organization"/>
    <property type="evidence" value="ECO:0007669"/>
    <property type="project" value="TreeGrafter"/>
</dbReference>
<dbReference type="GO" id="GO:0051225">
    <property type="term" value="P:spindle assembly"/>
    <property type="evidence" value="ECO:0007669"/>
    <property type="project" value="TreeGrafter"/>
</dbReference>
<dbReference type="GO" id="GO:0005874">
    <property type="term" value="C:microtubule"/>
    <property type="evidence" value="ECO:0007669"/>
    <property type="project" value="UniProtKB-KW"/>
</dbReference>
<dbReference type="PANTHER" id="PTHR19302">
    <property type="entry name" value="GAMMA TUBULIN COMPLEX PROTEIN"/>
    <property type="match status" value="1"/>
</dbReference>
<dbReference type="InterPro" id="IPR040457">
    <property type="entry name" value="GCP_C"/>
</dbReference>
<evidence type="ECO:0000313" key="9">
    <source>
        <dbReference type="EMBL" id="KAJ3037161.1"/>
    </source>
</evidence>
<feature type="domain" description="Gamma tubulin complex component C-terminal" evidence="7">
    <location>
        <begin position="513"/>
        <end position="764"/>
    </location>
</feature>
<dbReference type="Proteomes" id="UP001212841">
    <property type="component" value="Unassembled WGS sequence"/>
</dbReference>
<comment type="caution">
    <text evidence="9">The sequence shown here is derived from an EMBL/GenBank/DDBJ whole genome shotgun (WGS) entry which is preliminary data.</text>
</comment>
<dbReference type="GO" id="GO:0051011">
    <property type="term" value="F:microtubule minus-end binding"/>
    <property type="evidence" value="ECO:0007669"/>
    <property type="project" value="TreeGrafter"/>
</dbReference>
<dbReference type="Pfam" id="PF04130">
    <property type="entry name" value="GCP_C_terminal"/>
    <property type="match status" value="1"/>
</dbReference>
<evidence type="ECO:0000256" key="4">
    <source>
        <dbReference type="ARBA" id="ARBA00022701"/>
    </source>
</evidence>
<dbReference type="Gene3D" id="1.20.120.1900">
    <property type="entry name" value="Gamma-tubulin complex, C-terminal domain"/>
    <property type="match status" value="1"/>
</dbReference>